<dbReference type="OrthoDB" id="3267755at2"/>
<dbReference type="InterPro" id="IPR025327">
    <property type="entry name" value="DUF4233"/>
</dbReference>
<protein>
    <submittedName>
        <fullName evidence="2">DUF4233 domain-containing protein</fullName>
    </submittedName>
</protein>
<proteinExistence type="predicted"/>
<feature type="transmembrane region" description="Helical" evidence="1">
    <location>
        <begin position="28"/>
        <end position="49"/>
    </location>
</feature>
<keyword evidence="3" id="KW-1185">Reference proteome</keyword>
<keyword evidence="1" id="KW-1133">Transmembrane helix</keyword>
<accession>A0A3A5HCV9</accession>
<organism evidence="2 3">
    <name type="scientific">Nocardioides cavernaquae</name>
    <dbReference type="NCBI Taxonomy" id="2321396"/>
    <lineage>
        <taxon>Bacteria</taxon>
        <taxon>Bacillati</taxon>
        <taxon>Actinomycetota</taxon>
        <taxon>Actinomycetes</taxon>
        <taxon>Propionibacteriales</taxon>
        <taxon>Nocardioidaceae</taxon>
        <taxon>Nocardioides</taxon>
    </lineage>
</organism>
<name>A0A3A5HCV9_9ACTN</name>
<gene>
    <name evidence="2" type="ORF">D4739_01680</name>
</gene>
<evidence type="ECO:0000313" key="2">
    <source>
        <dbReference type="EMBL" id="RJS47708.1"/>
    </source>
</evidence>
<dbReference type="Pfam" id="PF14017">
    <property type="entry name" value="DUF4233"/>
    <property type="match status" value="1"/>
</dbReference>
<dbReference type="Proteomes" id="UP000276542">
    <property type="component" value="Unassembled WGS sequence"/>
</dbReference>
<keyword evidence="1" id="KW-0472">Membrane</keyword>
<dbReference type="EMBL" id="QYRP01000002">
    <property type="protein sequence ID" value="RJS47708.1"/>
    <property type="molecule type" value="Genomic_DNA"/>
</dbReference>
<sequence>MCAAILFLEAIALGLTTPVMITVADVSAGVAVPIGVGLCVLCIVLSGMLRRPWAYGAGHLVQIAAVGIGFVVPMMFLVGGLFAILWFTAYWLGMKIEREQAAAYAAYDAEQAAGS</sequence>
<evidence type="ECO:0000256" key="1">
    <source>
        <dbReference type="SAM" id="Phobius"/>
    </source>
</evidence>
<keyword evidence="1" id="KW-0812">Transmembrane</keyword>
<evidence type="ECO:0000313" key="3">
    <source>
        <dbReference type="Proteomes" id="UP000276542"/>
    </source>
</evidence>
<dbReference type="AlphaFoldDB" id="A0A3A5HCV9"/>
<reference evidence="3" key="1">
    <citation type="submission" date="2018-09" db="EMBL/GenBank/DDBJ databases">
        <authorList>
            <person name="Zhu H."/>
        </authorList>
    </citation>
    <scope>NUCLEOTIDE SEQUENCE [LARGE SCALE GENOMIC DNA]</scope>
    <source>
        <strain evidence="3">K1W22B-1</strain>
    </source>
</reference>
<feature type="transmembrane region" description="Helical" evidence="1">
    <location>
        <begin position="61"/>
        <end position="87"/>
    </location>
</feature>
<comment type="caution">
    <text evidence="2">The sequence shown here is derived from an EMBL/GenBank/DDBJ whole genome shotgun (WGS) entry which is preliminary data.</text>
</comment>